<organism evidence="1 2">
    <name type="scientific">Ruoffia tabacinasalis</name>
    <dbReference type="NCBI Taxonomy" id="87458"/>
    <lineage>
        <taxon>Bacteria</taxon>
        <taxon>Bacillati</taxon>
        <taxon>Bacillota</taxon>
        <taxon>Bacilli</taxon>
        <taxon>Lactobacillales</taxon>
        <taxon>Aerococcaceae</taxon>
        <taxon>Ruoffia</taxon>
    </lineage>
</organism>
<reference evidence="1 2" key="1">
    <citation type="submission" date="2020-07" db="EMBL/GenBank/DDBJ databases">
        <title>Facklamia lactis sp. nov., isolated from raw milk.</title>
        <authorList>
            <person name="Doll E.V."/>
            <person name="Huptas C."/>
            <person name="Staib L."/>
            <person name="Wenning M."/>
            <person name="Scherer S."/>
        </authorList>
    </citation>
    <scope>NUCLEOTIDE SEQUENCE [LARGE SCALE GENOMIC DNA]</scope>
    <source>
        <strain evidence="1 2">DSM 104272</strain>
    </source>
</reference>
<dbReference type="RefSeq" id="WP_197105324.1">
    <property type="nucleotide sequence ID" value="NZ_JACCEL010000046.1"/>
</dbReference>
<sequence>MGEPIEAIINEKENYQKVYKNYKEFVELLLKILHSESNERPKRINIFTTNYDLLFENAFDSINDPLSFFNDGSKGFIKRKISNKNFFLNVTQSGYGDKYKREIPTINLFKMHGSLSWERESSNKDLIVNYDSTHINKLTNILIGDDTELTEENVKSLFELNVVIEDYEGEEDMIYEYINNYLNGIVISNTILEHFENEYEKILIINPDKRKFRDTVLDEHYFQQIRSLSYELEKDNSVLIVFGFSFADEHIQSIFERSLLNPSLDVYIIYYSEDTLHELKNIKFVNYKNIRYLPPNNKLEDGEILKGNFDYLMNLLGGKSNVE</sequence>
<protein>
    <submittedName>
        <fullName evidence="1">SIR2 family protein</fullName>
    </submittedName>
</protein>
<evidence type="ECO:0000313" key="1">
    <source>
        <dbReference type="EMBL" id="MBG9979304.1"/>
    </source>
</evidence>
<keyword evidence="2" id="KW-1185">Reference proteome</keyword>
<name>A0ABS0LPF6_9LACT</name>
<accession>A0ABS0LPF6</accession>
<evidence type="ECO:0000313" key="2">
    <source>
        <dbReference type="Proteomes" id="UP000823401"/>
    </source>
</evidence>
<gene>
    <name evidence="1" type="ORF">HYQ42_11015</name>
</gene>
<dbReference type="Proteomes" id="UP000823401">
    <property type="component" value="Unassembled WGS sequence"/>
</dbReference>
<dbReference type="Pfam" id="PF13289">
    <property type="entry name" value="SIR2_2"/>
    <property type="match status" value="1"/>
</dbReference>
<proteinExistence type="predicted"/>
<comment type="caution">
    <text evidence="1">The sequence shown here is derived from an EMBL/GenBank/DDBJ whole genome shotgun (WGS) entry which is preliminary data.</text>
</comment>
<dbReference type="EMBL" id="JACCEL010000046">
    <property type="protein sequence ID" value="MBG9979304.1"/>
    <property type="molecule type" value="Genomic_DNA"/>
</dbReference>